<organism evidence="8 9">
    <name type="scientific">Sphingomonas oligophenolica</name>
    <dbReference type="NCBI Taxonomy" id="301154"/>
    <lineage>
        <taxon>Bacteria</taxon>
        <taxon>Pseudomonadati</taxon>
        <taxon>Pseudomonadota</taxon>
        <taxon>Alphaproteobacteria</taxon>
        <taxon>Sphingomonadales</taxon>
        <taxon>Sphingomonadaceae</taxon>
        <taxon>Sphingomonas</taxon>
    </lineage>
</organism>
<dbReference type="RefSeq" id="WP_343887539.1">
    <property type="nucleotide sequence ID" value="NZ_BAAAEH010000003.1"/>
</dbReference>
<dbReference type="PANTHER" id="PTHR43033">
    <property type="entry name" value="TRNA(ILE)-LYSIDINE SYNTHASE-RELATED"/>
    <property type="match status" value="1"/>
</dbReference>
<comment type="function">
    <text evidence="6">Ligates lysine onto the cytidine present at position 34 of the AUA codon-specific tRNA(Ile) that contains the anticodon CAU, in an ATP-dependent manner. Cytidine is converted to lysidine, thus changing the amino acid specificity of the tRNA from methionine to isoleucine.</text>
</comment>
<keyword evidence="1 6" id="KW-0436">Ligase</keyword>
<keyword evidence="2 6" id="KW-0819">tRNA processing</keyword>
<evidence type="ECO:0000256" key="2">
    <source>
        <dbReference type="ARBA" id="ARBA00022694"/>
    </source>
</evidence>
<keyword evidence="9" id="KW-1185">Reference proteome</keyword>
<dbReference type="PANTHER" id="PTHR43033:SF5">
    <property type="entry name" value="TRNA(ILE)-LYSIDINE SYNTHETASE"/>
    <property type="match status" value="1"/>
</dbReference>
<comment type="catalytic activity">
    <reaction evidence="5 6">
        <text>cytidine(34) in tRNA(Ile2) + L-lysine + ATP = lysidine(34) in tRNA(Ile2) + AMP + diphosphate + H(+)</text>
        <dbReference type="Rhea" id="RHEA:43744"/>
        <dbReference type="Rhea" id="RHEA-COMP:10625"/>
        <dbReference type="Rhea" id="RHEA-COMP:10670"/>
        <dbReference type="ChEBI" id="CHEBI:15378"/>
        <dbReference type="ChEBI" id="CHEBI:30616"/>
        <dbReference type="ChEBI" id="CHEBI:32551"/>
        <dbReference type="ChEBI" id="CHEBI:33019"/>
        <dbReference type="ChEBI" id="CHEBI:82748"/>
        <dbReference type="ChEBI" id="CHEBI:83665"/>
        <dbReference type="ChEBI" id="CHEBI:456215"/>
        <dbReference type="EC" id="6.3.4.19"/>
    </reaction>
</comment>
<evidence type="ECO:0000259" key="7">
    <source>
        <dbReference type="Pfam" id="PF01171"/>
    </source>
</evidence>
<proteinExistence type="inferred from homology"/>
<evidence type="ECO:0000256" key="3">
    <source>
        <dbReference type="ARBA" id="ARBA00022741"/>
    </source>
</evidence>
<comment type="domain">
    <text evidence="6">The N-terminal region contains the highly conserved SGGXDS motif, predicted to be a P-loop motif involved in ATP binding.</text>
</comment>
<evidence type="ECO:0000256" key="4">
    <source>
        <dbReference type="ARBA" id="ARBA00022840"/>
    </source>
</evidence>
<keyword evidence="3 6" id="KW-0547">Nucleotide-binding</keyword>
<evidence type="ECO:0000313" key="9">
    <source>
        <dbReference type="Proteomes" id="UP001419910"/>
    </source>
</evidence>
<dbReference type="Gene3D" id="3.40.50.620">
    <property type="entry name" value="HUPs"/>
    <property type="match status" value="1"/>
</dbReference>
<dbReference type="Proteomes" id="UP001419910">
    <property type="component" value="Unassembled WGS sequence"/>
</dbReference>
<feature type="binding site" evidence="6">
    <location>
        <begin position="35"/>
        <end position="40"/>
    </location>
    <ligand>
        <name>ATP</name>
        <dbReference type="ChEBI" id="CHEBI:30616"/>
    </ligand>
</feature>
<evidence type="ECO:0000256" key="1">
    <source>
        <dbReference type="ARBA" id="ARBA00022598"/>
    </source>
</evidence>
<keyword evidence="6" id="KW-0963">Cytoplasm</keyword>
<comment type="caution">
    <text evidence="8">The sequence shown here is derived from an EMBL/GenBank/DDBJ whole genome shotgun (WGS) entry which is preliminary data.</text>
</comment>
<evidence type="ECO:0000256" key="5">
    <source>
        <dbReference type="ARBA" id="ARBA00048539"/>
    </source>
</evidence>
<reference evidence="8 9" key="1">
    <citation type="submission" date="2024-05" db="EMBL/GenBank/DDBJ databases">
        <authorList>
            <person name="Liu Q."/>
            <person name="Xin Y.-H."/>
        </authorList>
    </citation>
    <scope>NUCLEOTIDE SEQUENCE [LARGE SCALE GENOMIC DNA]</scope>
    <source>
        <strain evidence="8 9">CGMCC 1.10181</strain>
    </source>
</reference>
<protein>
    <recommendedName>
        <fullName evidence="6">tRNA(Ile)-lysidine synthase</fullName>
        <ecNumber evidence="6">6.3.4.19</ecNumber>
    </recommendedName>
    <alternativeName>
        <fullName evidence="6">tRNA(Ile)-2-lysyl-cytidine synthase</fullName>
    </alternativeName>
    <alternativeName>
        <fullName evidence="6">tRNA(Ile)-lysidine synthetase</fullName>
    </alternativeName>
</protein>
<feature type="domain" description="tRNA(Ile)-lysidine/2-thiocytidine synthase N-terminal" evidence="7">
    <location>
        <begin position="30"/>
        <end position="227"/>
    </location>
</feature>
<dbReference type="EMBL" id="JBDIME010000015">
    <property type="protein sequence ID" value="MEN2791160.1"/>
    <property type="molecule type" value="Genomic_DNA"/>
</dbReference>
<dbReference type="InterPro" id="IPR014729">
    <property type="entry name" value="Rossmann-like_a/b/a_fold"/>
</dbReference>
<comment type="similarity">
    <text evidence="6">Belongs to the tRNA(Ile)-lysidine synthase family.</text>
</comment>
<dbReference type="SUPFAM" id="SSF52402">
    <property type="entry name" value="Adenine nucleotide alpha hydrolases-like"/>
    <property type="match status" value="1"/>
</dbReference>
<name>A0ABU9Y5U1_9SPHN</name>
<sequence length="351" mass="38030">MGAPDTGSIERFRRDFEAVLGHVPGAGERIALAVSGGPDSMAMLALAIAAFPGKVVAATVDHGLRAESADEAGMVARYCADGDVRHATLRIASPPEARDNIQSWARQERYALLQRWAIESGAASLATAHHADDQAETFLMRAARGSGLSGLAAVRRRQDIDVTIPSRFEGSTEAAGLWLSPSPLALVRPLLAWRHHELVEVAVAAGVPFVDDPSNTDDRFDRTRFRRLLAEAAWIDPVQIGRSAAYLAEADADLRTISQWLWKERALPSGHFEARLDVAGLPRALRRYLARMAMDHLVLKLGMTSGWSNAANIESLLDSLEAGKAATQAGIMASAKGDVWHFREAPPRRSH</sequence>
<accession>A0ABU9Y5U1</accession>
<evidence type="ECO:0000256" key="6">
    <source>
        <dbReference type="HAMAP-Rule" id="MF_01161"/>
    </source>
</evidence>
<evidence type="ECO:0000313" key="8">
    <source>
        <dbReference type="EMBL" id="MEN2791160.1"/>
    </source>
</evidence>
<comment type="subcellular location">
    <subcellularLocation>
        <location evidence="6">Cytoplasm</location>
    </subcellularLocation>
</comment>
<dbReference type="HAMAP" id="MF_01161">
    <property type="entry name" value="tRNA_Ile_lys_synt"/>
    <property type="match status" value="1"/>
</dbReference>
<dbReference type="GO" id="GO:0032267">
    <property type="term" value="F:tRNA(Ile)-lysidine synthase activity"/>
    <property type="evidence" value="ECO:0007669"/>
    <property type="project" value="UniProtKB-EC"/>
</dbReference>
<gene>
    <name evidence="6 8" type="primary">tilS</name>
    <name evidence="8" type="ORF">ABC974_16115</name>
</gene>
<dbReference type="CDD" id="cd01992">
    <property type="entry name" value="TilS_N"/>
    <property type="match status" value="1"/>
</dbReference>
<dbReference type="EC" id="6.3.4.19" evidence="6"/>
<dbReference type="InterPro" id="IPR012094">
    <property type="entry name" value="tRNA_Ile_lys_synt"/>
</dbReference>
<keyword evidence="4 6" id="KW-0067">ATP-binding</keyword>
<dbReference type="Pfam" id="PF01171">
    <property type="entry name" value="ATP_bind_3"/>
    <property type="match status" value="1"/>
</dbReference>
<dbReference type="NCBIfam" id="TIGR02432">
    <property type="entry name" value="lysidine_TilS_N"/>
    <property type="match status" value="1"/>
</dbReference>
<dbReference type="InterPro" id="IPR011063">
    <property type="entry name" value="TilS/TtcA_N"/>
</dbReference>
<dbReference type="InterPro" id="IPR012795">
    <property type="entry name" value="tRNA_Ile_lys_synt_N"/>
</dbReference>